<organism evidence="2 3">
    <name type="scientific">Paenarthrobacter aromaticivorans</name>
    <dbReference type="NCBI Taxonomy" id="2849150"/>
    <lineage>
        <taxon>Bacteria</taxon>
        <taxon>Bacillati</taxon>
        <taxon>Actinomycetota</taxon>
        <taxon>Actinomycetes</taxon>
        <taxon>Micrococcales</taxon>
        <taxon>Micrococcaceae</taxon>
        <taxon>Paenarthrobacter</taxon>
    </lineage>
</organism>
<reference evidence="2 3" key="1">
    <citation type="submission" date="2021-06" db="EMBL/GenBank/DDBJ databases">
        <authorList>
            <person name="Jeong J.W."/>
        </authorList>
    </citation>
    <scope>NUCLEOTIDE SEQUENCE [LARGE SCALE GENOMIC DNA]</scope>
    <source>
        <strain evidence="2 3">MMS21-TAE1-1</strain>
    </source>
</reference>
<evidence type="ECO:0000313" key="2">
    <source>
        <dbReference type="EMBL" id="MBU8868062.1"/>
    </source>
</evidence>
<name>A0ABS6I8M2_9MICC</name>
<feature type="transmembrane region" description="Helical" evidence="1">
    <location>
        <begin position="49"/>
        <end position="70"/>
    </location>
</feature>
<dbReference type="EMBL" id="JAHOPC010000012">
    <property type="protein sequence ID" value="MBU8868062.1"/>
    <property type="molecule type" value="Genomic_DNA"/>
</dbReference>
<dbReference type="RefSeq" id="WP_216926187.1">
    <property type="nucleotide sequence ID" value="NZ_JAHOPC010000012.1"/>
</dbReference>
<accession>A0ABS6I8M2</accession>
<keyword evidence="1" id="KW-0472">Membrane</keyword>
<feature type="transmembrane region" description="Helical" evidence="1">
    <location>
        <begin position="22"/>
        <end position="43"/>
    </location>
</feature>
<evidence type="ECO:0000313" key="3">
    <source>
        <dbReference type="Proteomes" id="UP000824166"/>
    </source>
</evidence>
<comment type="caution">
    <text evidence="2">The sequence shown here is derived from an EMBL/GenBank/DDBJ whole genome shotgun (WGS) entry which is preliminary data.</text>
</comment>
<keyword evidence="1" id="KW-0812">Transmembrane</keyword>
<keyword evidence="3" id="KW-1185">Reference proteome</keyword>
<protein>
    <submittedName>
        <fullName evidence="2">Uncharacterized protein</fullName>
    </submittedName>
</protein>
<keyword evidence="1" id="KW-1133">Transmembrane helix</keyword>
<dbReference type="Proteomes" id="UP000824166">
    <property type="component" value="Unassembled WGS sequence"/>
</dbReference>
<evidence type="ECO:0000256" key="1">
    <source>
        <dbReference type="SAM" id="Phobius"/>
    </source>
</evidence>
<proteinExistence type="predicted"/>
<gene>
    <name evidence="2" type="ORF">KSW38_17370</name>
</gene>
<sequence>MENASDAVEIVRWLRKPGDKPIIKFVTFGILAVVLWLILMIFMPALRSVGPAAIFTAGFAAILTIPTVAAQRNLLRGLAKRINDTLTELTGSSDDKITTKQLRKLIKSGEQLPLLINGIPGLRLHVKRVASAKEDGSEKLLAVITVAPVSSGTASFDRLLEAALYGGR</sequence>